<evidence type="ECO:0000313" key="8">
    <source>
        <dbReference type="Proteomes" id="UP000523447"/>
    </source>
</evidence>
<comment type="similarity">
    <text evidence="1">Belongs to the LysR transcriptional regulatory family.</text>
</comment>
<gene>
    <name evidence="7" type="ORF">HGA07_15465</name>
</gene>
<dbReference type="RefSeq" id="WP_051031998.1">
    <property type="nucleotide sequence ID" value="NZ_CAWPHS010000006.1"/>
</dbReference>
<evidence type="ECO:0000256" key="1">
    <source>
        <dbReference type="ARBA" id="ARBA00009437"/>
    </source>
</evidence>
<dbReference type="InterPro" id="IPR036390">
    <property type="entry name" value="WH_DNA-bd_sf"/>
</dbReference>
<dbReference type="GO" id="GO:0003700">
    <property type="term" value="F:DNA-binding transcription factor activity"/>
    <property type="evidence" value="ECO:0007669"/>
    <property type="project" value="InterPro"/>
</dbReference>
<dbReference type="AlphaFoldDB" id="A0A7X6LZG4"/>
<evidence type="ECO:0000256" key="4">
    <source>
        <dbReference type="ARBA" id="ARBA00023159"/>
    </source>
</evidence>
<dbReference type="FunFam" id="1.10.10.10:FF:000001">
    <property type="entry name" value="LysR family transcriptional regulator"/>
    <property type="match status" value="1"/>
</dbReference>
<dbReference type="SUPFAM" id="SSF46785">
    <property type="entry name" value="Winged helix' DNA-binding domain"/>
    <property type="match status" value="1"/>
</dbReference>
<organism evidence="7 8">
    <name type="scientific">Nocardia veterana</name>
    <dbReference type="NCBI Taxonomy" id="132249"/>
    <lineage>
        <taxon>Bacteria</taxon>
        <taxon>Bacillati</taxon>
        <taxon>Actinomycetota</taxon>
        <taxon>Actinomycetes</taxon>
        <taxon>Mycobacteriales</taxon>
        <taxon>Nocardiaceae</taxon>
        <taxon>Nocardia</taxon>
    </lineage>
</organism>
<keyword evidence="2" id="KW-0805">Transcription regulation</keyword>
<dbReference type="GO" id="GO:0032993">
    <property type="term" value="C:protein-DNA complex"/>
    <property type="evidence" value="ECO:0007669"/>
    <property type="project" value="TreeGrafter"/>
</dbReference>
<dbReference type="EMBL" id="JAAXPE010000014">
    <property type="protein sequence ID" value="NKY87031.1"/>
    <property type="molecule type" value="Genomic_DNA"/>
</dbReference>
<evidence type="ECO:0000256" key="3">
    <source>
        <dbReference type="ARBA" id="ARBA00023125"/>
    </source>
</evidence>
<dbReference type="PRINTS" id="PR00039">
    <property type="entry name" value="HTHLYSR"/>
</dbReference>
<dbReference type="Pfam" id="PF00126">
    <property type="entry name" value="HTH_1"/>
    <property type="match status" value="1"/>
</dbReference>
<protein>
    <submittedName>
        <fullName evidence="7">LysR family transcriptional regulator</fullName>
    </submittedName>
</protein>
<dbReference type="Pfam" id="PF03466">
    <property type="entry name" value="LysR_substrate"/>
    <property type="match status" value="1"/>
</dbReference>
<dbReference type="Gene3D" id="1.10.10.10">
    <property type="entry name" value="Winged helix-like DNA-binding domain superfamily/Winged helix DNA-binding domain"/>
    <property type="match status" value="1"/>
</dbReference>
<keyword evidence="5" id="KW-0804">Transcription</keyword>
<dbReference type="CDD" id="cd08414">
    <property type="entry name" value="PBP2_LTTR_aromatics_like"/>
    <property type="match status" value="1"/>
</dbReference>
<proteinExistence type="inferred from homology"/>
<dbReference type="PROSITE" id="PS50931">
    <property type="entry name" value="HTH_LYSR"/>
    <property type="match status" value="1"/>
</dbReference>
<evidence type="ECO:0000256" key="5">
    <source>
        <dbReference type="ARBA" id="ARBA00023163"/>
    </source>
</evidence>
<dbReference type="PANTHER" id="PTHR30346">
    <property type="entry name" value="TRANSCRIPTIONAL DUAL REGULATOR HCAR-RELATED"/>
    <property type="match status" value="1"/>
</dbReference>
<sequence length="293" mass="32375">MELRHLRYFLAVAACENMTRAAERLHITQPPLSRAIRELETELGVTLFIRHNQRIRLTEAGAALVPEARSALERIDGFVHHAGELAAGQRGRIRVGYVDGALHGGILATHLRNLRRHSPALVVDLVAASTAAQLRSLADNQLDIALTYTPAEWPDGVIGRQLMSSPVLLVLSTDDVLAHRPRIGPADLDGSPWVALSRDDDAHWRDRFVRRCAEAGFHPDIRYEVAQLSALLGLVEAGAGRALAQEISLRTTTPGLVFEPLPWWSGTVDYWVAWRARTPAPAVERFLEANQLT</sequence>
<dbReference type="Proteomes" id="UP000523447">
    <property type="component" value="Unassembled WGS sequence"/>
</dbReference>
<dbReference type="Gene3D" id="3.40.190.10">
    <property type="entry name" value="Periplasmic binding protein-like II"/>
    <property type="match status" value="2"/>
</dbReference>
<dbReference type="InterPro" id="IPR000847">
    <property type="entry name" value="LysR_HTH_N"/>
</dbReference>
<reference evidence="7 8" key="1">
    <citation type="submission" date="2020-04" db="EMBL/GenBank/DDBJ databases">
        <title>MicrobeNet Type strains.</title>
        <authorList>
            <person name="Nicholson A.C."/>
        </authorList>
    </citation>
    <scope>NUCLEOTIDE SEQUENCE [LARGE SCALE GENOMIC DNA]</scope>
    <source>
        <strain evidence="7 8">DSM 44445</strain>
    </source>
</reference>
<evidence type="ECO:0000313" key="7">
    <source>
        <dbReference type="EMBL" id="NKY87031.1"/>
    </source>
</evidence>
<evidence type="ECO:0000256" key="2">
    <source>
        <dbReference type="ARBA" id="ARBA00023015"/>
    </source>
</evidence>
<evidence type="ECO:0000259" key="6">
    <source>
        <dbReference type="PROSITE" id="PS50931"/>
    </source>
</evidence>
<keyword evidence="8" id="KW-1185">Reference proteome</keyword>
<comment type="caution">
    <text evidence="7">The sequence shown here is derived from an EMBL/GenBank/DDBJ whole genome shotgun (WGS) entry which is preliminary data.</text>
</comment>
<dbReference type="InterPro" id="IPR036388">
    <property type="entry name" value="WH-like_DNA-bd_sf"/>
</dbReference>
<dbReference type="InterPro" id="IPR005119">
    <property type="entry name" value="LysR_subst-bd"/>
</dbReference>
<dbReference type="SUPFAM" id="SSF53850">
    <property type="entry name" value="Periplasmic binding protein-like II"/>
    <property type="match status" value="1"/>
</dbReference>
<keyword evidence="3" id="KW-0238">DNA-binding</keyword>
<dbReference type="PANTHER" id="PTHR30346:SF0">
    <property type="entry name" value="HCA OPERON TRANSCRIPTIONAL ACTIVATOR HCAR"/>
    <property type="match status" value="1"/>
</dbReference>
<dbReference type="GO" id="GO:0003677">
    <property type="term" value="F:DNA binding"/>
    <property type="evidence" value="ECO:0007669"/>
    <property type="project" value="UniProtKB-KW"/>
</dbReference>
<keyword evidence="4" id="KW-0010">Activator</keyword>
<name>A0A7X6LZG4_9NOCA</name>
<feature type="domain" description="HTH lysR-type" evidence="6">
    <location>
        <begin position="1"/>
        <end position="58"/>
    </location>
</feature>
<accession>A0A7X6LZG4</accession>